<dbReference type="PANTHER" id="PTHR40448">
    <property type="entry name" value="TWO-COMPONENT SENSOR HISTIDINE KINASE"/>
    <property type="match status" value="1"/>
</dbReference>
<dbReference type="CDD" id="cd16935">
    <property type="entry name" value="HATPase_AgrC-ComD-like"/>
    <property type="match status" value="1"/>
</dbReference>
<keyword evidence="1" id="KW-1133">Transmembrane helix</keyword>
<evidence type="ECO:0000256" key="1">
    <source>
        <dbReference type="SAM" id="Phobius"/>
    </source>
</evidence>
<dbReference type="RefSeq" id="WP_109708608.1">
    <property type="nucleotide sequence ID" value="NZ_QGDS01000001.1"/>
</dbReference>
<evidence type="ECO:0000313" key="3">
    <source>
        <dbReference type="EMBL" id="SUQ12595.1"/>
    </source>
</evidence>
<feature type="domain" description="Sensor histidine kinase NatK-like C-terminal" evidence="2">
    <location>
        <begin position="331"/>
        <end position="435"/>
    </location>
</feature>
<feature type="transmembrane region" description="Helical" evidence="1">
    <location>
        <begin position="187"/>
        <end position="211"/>
    </location>
</feature>
<reference evidence="4" key="1">
    <citation type="submission" date="2017-07" db="EMBL/GenBank/DDBJ databases">
        <authorList>
            <person name="Varghese N."/>
            <person name="Submissions S."/>
        </authorList>
    </citation>
    <scope>NUCLEOTIDE SEQUENCE [LARGE SCALE GENOMIC DNA]</scope>
    <source>
        <strain evidence="4">NLAE-zl-C134</strain>
    </source>
</reference>
<evidence type="ECO:0000313" key="4">
    <source>
        <dbReference type="Proteomes" id="UP000254051"/>
    </source>
</evidence>
<dbReference type="OrthoDB" id="9773869at2"/>
<dbReference type="GO" id="GO:0042802">
    <property type="term" value="F:identical protein binding"/>
    <property type="evidence" value="ECO:0007669"/>
    <property type="project" value="TreeGrafter"/>
</dbReference>
<keyword evidence="1" id="KW-0472">Membrane</keyword>
<dbReference type="AlphaFoldDB" id="A0A316AQC3"/>
<keyword evidence="4" id="KW-1185">Reference proteome</keyword>
<feature type="transmembrane region" description="Helical" evidence="1">
    <location>
        <begin position="118"/>
        <end position="137"/>
    </location>
</feature>
<dbReference type="InterPro" id="IPR032834">
    <property type="entry name" value="NatK-like_C"/>
</dbReference>
<dbReference type="SUPFAM" id="SSF55874">
    <property type="entry name" value="ATPase domain of HSP90 chaperone/DNA topoisomerase II/histidine kinase"/>
    <property type="match status" value="1"/>
</dbReference>
<gene>
    <name evidence="3" type="ORF">SAMN05216529_101492</name>
</gene>
<feature type="transmembrane region" description="Helical" evidence="1">
    <location>
        <begin position="6"/>
        <end position="24"/>
    </location>
</feature>
<feature type="transmembrane region" description="Helical" evidence="1">
    <location>
        <begin position="85"/>
        <end position="106"/>
    </location>
</feature>
<feature type="transmembrane region" description="Helical" evidence="1">
    <location>
        <begin position="157"/>
        <end position="175"/>
    </location>
</feature>
<dbReference type="Proteomes" id="UP000254051">
    <property type="component" value="Unassembled WGS sequence"/>
</dbReference>
<dbReference type="InterPro" id="IPR036890">
    <property type="entry name" value="HATPase_C_sf"/>
</dbReference>
<name>A0A316AQC3_9FIRM</name>
<dbReference type="EMBL" id="UHJJ01000001">
    <property type="protein sequence ID" value="SUQ12595.1"/>
    <property type="molecule type" value="Genomic_DNA"/>
</dbReference>
<dbReference type="Gene3D" id="3.30.565.10">
    <property type="entry name" value="Histidine kinase-like ATPase, C-terminal domain"/>
    <property type="match status" value="1"/>
</dbReference>
<dbReference type="PANTHER" id="PTHR40448:SF1">
    <property type="entry name" value="TWO-COMPONENT SENSOR HISTIDINE KINASE"/>
    <property type="match status" value="1"/>
</dbReference>
<feature type="transmembrane region" description="Helical" evidence="1">
    <location>
        <begin position="31"/>
        <end position="51"/>
    </location>
</feature>
<sequence>MLYVTTAIIIGYYLIFLLYYQKLYPPDGRKILPVILTFIFLSAVYIIFAIYDIQWLIIPISILGITISLWFTTGMNWLQSAYGAILSVISVYCFRGLFAAVDVLFIPGGYDDPLHNVFMYNLLTALAIPIALFCFYLLRKTLLPDRRLKLVLNNKYLLLRIVIYQAIAAINLMTINAGRTFIREAQWYSLIALCAFLLTLGMFIYIIIYSADIMELTDYKWRAKLLEEQYALQLRHYRAYEKYTKDFRVFRHDFNRMMPLLQTLVENKETNKAVLLIKQLSGTMQRTVHIHKKYSNHVVIDAMLQDLANLCEEHQIRYEFQAVSPKNTGLSLLDGIRILSNLSTNAVEACLKVPEKERFIEITCWCENNWTALQIMNSFDGEVHMEKGYPITTKKDAWNHGLGLISVREIVEKMHGLLQIDMDQKQRIFTVSVYLPEHGEVEQPVQK</sequence>
<dbReference type="Pfam" id="PF14501">
    <property type="entry name" value="HATPase_c_5"/>
    <property type="match status" value="1"/>
</dbReference>
<accession>A0A316AQC3</accession>
<organism evidence="3 4">
    <name type="scientific">Faecalicatena contorta</name>
    <dbReference type="NCBI Taxonomy" id="39482"/>
    <lineage>
        <taxon>Bacteria</taxon>
        <taxon>Bacillati</taxon>
        <taxon>Bacillota</taxon>
        <taxon>Clostridia</taxon>
        <taxon>Lachnospirales</taxon>
        <taxon>Lachnospiraceae</taxon>
        <taxon>Faecalicatena</taxon>
    </lineage>
</organism>
<evidence type="ECO:0000259" key="2">
    <source>
        <dbReference type="Pfam" id="PF14501"/>
    </source>
</evidence>
<proteinExistence type="predicted"/>
<protein>
    <submittedName>
        <fullName evidence="3">GHKL domain-containing protein</fullName>
    </submittedName>
</protein>
<feature type="transmembrane region" description="Helical" evidence="1">
    <location>
        <begin position="57"/>
        <end position="78"/>
    </location>
</feature>
<keyword evidence="1" id="KW-0812">Transmembrane</keyword>